<proteinExistence type="predicted"/>
<reference evidence="3 4" key="1">
    <citation type="submission" date="2019-11" db="EMBL/GenBank/DDBJ databases">
        <title>Novel species isolated from a subtropical stream in China.</title>
        <authorList>
            <person name="Lu H."/>
        </authorList>
    </citation>
    <scope>NUCLEOTIDE SEQUENCE [LARGE SCALE GENOMIC DNA]</scope>
    <source>
        <strain evidence="3 4">FT92W</strain>
    </source>
</reference>
<gene>
    <name evidence="3" type="ORF">GJ700_14025</name>
</gene>
<dbReference type="PROSITE" id="PS51257">
    <property type="entry name" value="PROKAR_LIPOPROTEIN"/>
    <property type="match status" value="1"/>
</dbReference>
<dbReference type="Proteomes" id="UP000446768">
    <property type="component" value="Unassembled WGS sequence"/>
</dbReference>
<evidence type="ECO:0000256" key="1">
    <source>
        <dbReference type="SAM" id="MobiDB-lite"/>
    </source>
</evidence>
<protein>
    <submittedName>
        <fullName evidence="3">Peptidoglycan-binding protein</fullName>
    </submittedName>
</protein>
<dbReference type="InterPro" id="IPR005534">
    <property type="entry name" value="Curli_assmbl/transp-comp_CsgG"/>
</dbReference>
<organism evidence="3 4">
    <name type="scientific">Pseudoduganella rivuli</name>
    <dbReference type="NCBI Taxonomy" id="2666085"/>
    <lineage>
        <taxon>Bacteria</taxon>
        <taxon>Pseudomonadati</taxon>
        <taxon>Pseudomonadota</taxon>
        <taxon>Betaproteobacteria</taxon>
        <taxon>Burkholderiales</taxon>
        <taxon>Oxalobacteraceae</taxon>
        <taxon>Telluria group</taxon>
        <taxon>Pseudoduganella</taxon>
    </lineage>
</organism>
<comment type="caution">
    <text evidence="3">The sequence shown here is derived from an EMBL/GenBank/DDBJ whole genome shotgun (WGS) entry which is preliminary data.</text>
</comment>
<sequence>MKTTYRTQLLVIAAATAAALSGCAGTTPQLGGASTVATGSTGGATASNANSQLEKCDRSLGTLAVHEDSSAPWYHHLSQYKLGSTVPVLRMMIQQSNCFVVVERGAAMSNMTAERALQDSGEMRAGSSFGKGQMVAADYTMTPSITFSQKGTQGISGALGGFGIIGSVAGMVAGGMKANEASTTLLMTDNRSGVQLAAAEGSAKNFDFNLFGGVFAGGFAGAGGYSNTPEGKILVASFMDSYNQLVKAVRNYKAQEVQGGLGTGGALGVQGGTTPASTSAAAAQQPAKPAAKKDTKKKQQQ</sequence>
<feature type="region of interest" description="Disordered" evidence="1">
    <location>
        <begin position="263"/>
        <end position="301"/>
    </location>
</feature>
<dbReference type="Pfam" id="PF03783">
    <property type="entry name" value="CsgG"/>
    <property type="match status" value="1"/>
</dbReference>
<feature type="signal peptide" evidence="2">
    <location>
        <begin position="1"/>
        <end position="24"/>
    </location>
</feature>
<keyword evidence="2" id="KW-0732">Signal</keyword>
<evidence type="ECO:0000313" key="3">
    <source>
        <dbReference type="EMBL" id="MRV72826.1"/>
    </source>
</evidence>
<accession>A0A7X2LT10</accession>
<name>A0A7X2LT10_9BURK</name>
<evidence type="ECO:0000256" key="2">
    <source>
        <dbReference type="SAM" id="SignalP"/>
    </source>
</evidence>
<keyword evidence="4" id="KW-1185">Reference proteome</keyword>
<feature type="compositionally biased region" description="Low complexity" evidence="1">
    <location>
        <begin position="272"/>
        <end position="289"/>
    </location>
</feature>
<dbReference type="EMBL" id="WKJJ01000008">
    <property type="protein sequence ID" value="MRV72826.1"/>
    <property type="molecule type" value="Genomic_DNA"/>
</dbReference>
<dbReference type="AlphaFoldDB" id="A0A7X2LT10"/>
<dbReference type="RefSeq" id="WP_154374799.1">
    <property type="nucleotide sequence ID" value="NZ_WKJJ01000008.1"/>
</dbReference>
<feature type="chain" id="PRO_5031185118" evidence="2">
    <location>
        <begin position="25"/>
        <end position="301"/>
    </location>
</feature>
<dbReference type="GO" id="GO:0030288">
    <property type="term" value="C:outer membrane-bounded periplasmic space"/>
    <property type="evidence" value="ECO:0007669"/>
    <property type="project" value="InterPro"/>
</dbReference>
<evidence type="ECO:0000313" key="4">
    <source>
        <dbReference type="Proteomes" id="UP000446768"/>
    </source>
</evidence>